<name>A0A0F9IJQ3_9ZZZZ</name>
<sequence>MLWISDTKMEKKNWVWMGHAGHFICARDCQFVLNTYIGKYIVSTVGELWSDRIIREIHAKVNNPEWLRDNKNLLGDNFNNAYMKEFGFQELGYKRTYETMVFEAKKSEHKCCPYEIIVEKEVDMEGYNTAEEAYK</sequence>
<accession>A0A0F9IJQ3</accession>
<reference evidence="1" key="1">
    <citation type="journal article" date="2015" name="Nature">
        <title>Complex archaea that bridge the gap between prokaryotes and eukaryotes.</title>
        <authorList>
            <person name="Spang A."/>
            <person name="Saw J.H."/>
            <person name="Jorgensen S.L."/>
            <person name="Zaremba-Niedzwiedzka K."/>
            <person name="Martijn J."/>
            <person name="Lind A.E."/>
            <person name="van Eijk R."/>
            <person name="Schleper C."/>
            <person name="Guy L."/>
            <person name="Ettema T.J."/>
        </authorList>
    </citation>
    <scope>NUCLEOTIDE SEQUENCE</scope>
</reference>
<comment type="caution">
    <text evidence="1">The sequence shown here is derived from an EMBL/GenBank/DDBJ whole genome shotgun (WGS) entry which is preliminary data.</text>
</comment>
<evidence type="ECO:0000313" key="1">
    <source>
        <dbReference type="EMBL" id="KKM27777.1"/>
    </source>
</evidence>
<proteinExistence type="predicted"/>
<gene>
    <name evidence="1" type="ORF">LCGC14_1571250</name>
</gene>
<protein>
    <submittedName>
        <fullName evidence="1">Uncharacterized protein</fullName>
    </submittedName>
</protein>
<dbReference type="AlphaFoldDB" id="A0A0F9IJQ3"/>
<dbReference type="EMBL" id="LAZR01012258">
    <property type="protein sequence ID" value="KKM27777.1"/>
    <property type="molecule type" value="Genomic_DNA"/>
</dbReference>
<organism evidence="1">
    <name type="scientific">marine sediment metagenome</name>
    <dbReference type="NCBI Taxonomy" id="412755"/>
    <lineage>
        <taxon>unclassified sequences</taxon>
        <taxon>metagenomes</taxon>
        <taxon>ecological metagenomes</taxon>
    </lineage>
</organism>
<feature type="non-terminal residue" evidence="1">
    <location>
        <position position="135"/>
    </location>
</feature>